<keyword evidence="10 17" id="KW-1133">Transmembrane helix</keyword>
<feature type="region of interest" description="Disordered" evidence="16">
    <location>
        <begin position="879"/>
        <end position="1029"/>
    </location>
</feature>
<dbReference type="RefSeq" id="XP_022088678.1">
    <property type="nucleotide sequence ID" value="XM_022232986.1"/>
</dbReference>
<sequence>MPTSRRGLVAPQNTFLESIIRRSAVQHSNFILSNARVVGYPIVYSNDGFCKMTGRTRADVMQKSSTCNFMYGDLTDKETIKKVEKAFEDQTPVQVELVIYKRNRTPMWSLLQIAPIQNEKDQIVLFLCTFKDITSLKQPIEDENAKGLSRFARLARTVTRSKSVLVQVAQHLPNMKSEQSTQNQISQIAHMMSIDAEVLPQYKREAPKTPPHIILHYCTFKIMWDWVILLLTFYTAVAVPLNVAFQTQTAKDYISMVVDGIVDIVFFIDVILNFHTTFVGPGGEVVSDPKVIRMNYLKSWFIIDLLSCLPYDVINAFQQQNQNLSSIFSALKVVRLLRLGRVVRKLDHYIEYGVAFLILLMLSYMLFAHWAACIWYSIGVSDARNNLTQGWLFKLSRDVGYPYSYDEEGNFDPDSGPPVTMKYISSLYYTMSSFTSVGFGNIAAVTVLEKVFTILMMVVGSLLYATIFGNVTTIFQQFTHNTARYHDMLNNVKEFMKLHQVDKSLSERVMDYVVSSWSINKGIDSEKVLSYCPKDMKADVCVHLNRSVFSEHAGFRLASEGCLRALAINFTMSHSAPGDLLIHVGESVDSLWFVVSGSLEVIQDEEVVAILGAGDVYGDAFWKDNSLGQAAANVKALTYCDLHSIRRDDLMDVLNFYQAFANSFARNMVLTYNLRHRLVFRKVADVKREQAEAEKRKNEPPIPADHPVRKMLNKFRKLSDVPEKRTAGAGNDVEKGENDIGSLSVLARMKGPMLTRVPESNDTSKMNRTAKHRPTAPKEAAPAQTAKPASKWGALKNPNQLRKTESTDSGILRSDQKLDEIGRHDSKEGTSSMSTSSTDQQLLTSLMEIKLELKEEIEHLSVKMNRLDEQIGDIIKFFSPESSPYSSSVPSSNSSRVSSMNEVAIASPQKSPITVKVREHADTFTVSSPPASGLGSKSVTGSGSSGTSNEKKRSADRRNSNGSRSSAGSRHSSSSEARRTGTPTSPPDTRGPPPVESTNILALLDPDLQRESFTDIESPPSPDAHVPQF</sequence>
<dbReference type="PANTHER" id="PTHR10217:SF435">
    <property type="entry name" value="POTASSIUM VOLTAGE-GATED CHANNEL PROTEIN EAG"/>
    <property type="match status" value="1"/>
</dbReference>
<keyword evidence="4" id="KW-0597">Phosphoprotein</keyword>
<keyword evidence="14" id="KW-0407">Ion channel</keyword>
<feature type="compositionally biased region" description="Low complexity" evidence="16">
    <location>
        <begin position="879"/>
        <end position="899"/>
    </location>
</feature>
<dbReference type="Pfam" id="PF00520">
    <property type="entry name" value="Ion_trans"/>
    <property type="match status" value="1"/>
</dbReference>
<feature type="transmembrane region" description="Helical" evidence="17">
    <location>
        <begin position="223"/>
        <end position="245"/>
    </location>
</feature>
<keyword evidence="8" id="KW-0851">Voltage-gated channel</keyword>
<feature type="compositionally biased region" description="Low complexity" evidence="16">
    <location>
        <begin position="830"/>
        <end position="840"/>
    </location>
</feature>
<evidence type="ECO:0000256" key="13">
    <source>
        <dbReference type="ARBA" id="ARBA00023180"/>
    </source>
</evidence>
<gene>
    <name evidence="21" type="primary">LOC110978196</name>
</gene>
<dbReference type="FunFam" id="2.60.120.10:FF:000009">
    <property type="entry name" value="Potassium voltage-gated channel subfamily H member 1"/>
    <property type="match status" value="1"/>
</dbReference>
<evidence type="ECO:0000256" key="4">
    <source>
        <dbReference type="ARBA" id="ARBA00022553"/>
    </source>
</evidence>
<dbReference type="InterPro" id="IPR003949">
    <property type="entry name" value="K_chnl_volt-dep_EAG"/>
</dbReference>
<dbReference type="SUPFAM" id="SSF51206">
    <property type="entry name" value="cAMP-binding domain-like"/>
    <property type="match status" value="1"/>
</dbReference>
<dbReference type="InterPro" id="IPR050818">
    <property type="entry name" value="KCNH_animal-type"/>
</dbReference>
<evidence type="ECO:0000259" key="19">
    <source>
        <dbReference type="PROSITE" id="PS50113"/>
    </source>
</evidence>
<protein>
    <submittedName>
        <fullName evidence="21">Potassium voltage-gated channel subfamily H member 1-like isoform X1</fullName>
    </submittedName>
</protein>
<dbReference type="InterPro" id="IPR000700">
    <property type="entry name" value="PAS-assoc_C"/>
</dbReference>
<dbReference type="InterPro" id="IPR003938">
    <property type="entry name" value="K_chnl_volt-dep_EAG/ELK/ERG"/>
</dbReference>
<feature type="compositionally biased region" description="Polar residues" evidence="16">
    <location>
        <begin position="758"/>
        <end position="767"/>
    </location>
</feature>
<evidence type="ECO:0000256" key="7">
    <source>
        <dbReference type="ARBA" id="ARBA00022860"/>
    </source>
</evidence>
<evidence type="ECO:0000256" key="14">
    <source>
        <dbReference type="ARBA" id="ARBA00023303"/>
    </source>
</evidence>
<accession>A0A8B7Y650</accession>
<evidence type="ECO:0000256" key="5">
    <source>
        <dbReference type="ARBA" id="ARBA00022692"/>
    </source>
</evidence>
<keyword evidence="13" id="KW-0325">Glycoprotein</keyword>
<evidence type="ECO:0000256" key="12">
    <source>
        <dbReference type="ARBA" id="ARBA00023136"/>
    </source>
</evidence>
<evidence type="ECO:0000256" key="10">
    <source>
        <dbReference type="ARBA" id="ARBA00022989"/>
    </source>
</evidence>
<comment type="catalytic activity">
    <reaction evidence="15">
        <text>K(+)(in) = K(+)(out)</text>
        <dbReference type="Rhea" id="RHEA:29463"/>
        <dbReference type="ChEBI" id="CHEBI:29103"/>
    </reaction>
</comment>
<keyword evidence="2" id="KW-0813">Transport</keyword>
<evidence type="ECO:0000259" key="18">
    <source>
        <dbReference type="PROSITE" id="PS50042"/>
    </source>
</evidence>
<reference evidence="21" key="1">
    <citation type="submission" date="2025-08" db="UniProtKB">
        <authorList>
            <consortium name="RefSeq"/>
        </authorList>
    </citation>
    <scope>IDENTIFICATION</scope>
</reference>
<evidence type="ECO:0000256" key="11">
    <source>
        <dbReference type="ARBA" id="ARBA00023065"/>
    </source>
</evidence>
<keyword evidence="11" id="KW-0406">Ion transport</keyword>
<feature type="compositionally biased region" description="Basic and acidic residues" evidence="16">
    <location>
        <begin position="949"/>
        <end position="959"/>
    </location>
</feature>
<evidence type="ECO:0000256" key="2">
    <source>
        <dbReference type="ARBA" id="ARBA00022448"/>
    </source>
</evidence>
<dbReference type="GO" id="GO:0005249">
    <property type="term" value="F:voltage-gated potassium channel activity"/>
    <property type="evidence" value="ECO:0007669"/>
    <property type="project" value="InterPro"/>
</dbReference>
<keyword evidence="9" id="KW-0630">Potassium</keyword>
<feature type="compositionally biased region" description="Low complexity" evidence="16">
    <location>
        <begin position="960"/>
        <end position="983"/>
    </location>
</feature>
<dbReference type="OrthoDB" id="447251at2759"/>
<dbReference type="Gene3D" id="3.30.450.20">
    <property type="entry name" value="PAS domain"/>
    <property type="match status" value="1"/>
</dbReference>
<dbReference type="AlphaFoldDB" id="A0A8B7Y650"/>
<comment type="subcellular location">
    <subcellularLocation>
        <location evidence="1">Membrane</location>
        <topology evidence="1">Multi-pass membrane protein</topology>
    </subcellularLocation>
</comment>
<feature type="domain" description="PAC" evidence="19">
    <location>
        <begin position="93"/>
        <end position="145"/>
    </location>
</feature>
<feature type="compositionally biased region" description="Pro residues" evidence="16">
    <location>
        <begin position="984"/>
        <end position="995"/>
    </location>
</feature>
<keyword evidence="3" id="KW-0633">Potassium transport</keyword>
<dbReference type="PROSITE" id="PS50042">
    <property type="entry name" value="CNMP_BINDING_3"/>
    <property type="match status" value="1"/>
</dbReference>
<dbReference type="InterPro" id="IPR018490">
    <property type="entry name" value="cNMP-bd_dom_sf"/>
</dbReference>
<dbReference type="Gene3D" id="1.10.1200.260">
    <property type="match status" value="1"/>
</dbReference>
<feature type="transmembrane region" description="Helical" evidence="17">
    <location>
        <begin position="427"/>
        <end position="448"/>
    </location>
</feature>
<dbReference type="FunFam" id="3.30.450.20:FF:000009">
    <property type="entry name" value="Potassium voltage-gated channel subfamily H member 1"/>
    <property type="match status" value="1"/>
</dbReference>
<dbReference type="Proteomes" id="UP000694845">
    <property type="component" value="Unplaced"/>
</dbReference>
<dbReference type="GO" id="GO:0042391">
    <property type="term" value="P:regulation of membrane potential"/>
    <property type="evidence" value="ECO:0007669"/>
    <property type="project" value="TreeGrafter"/>
</dbReference>
<organism evidence="20 21">
    <name type="scientific">Acanthaster planci</name>
    <name type="common">Crown-of-thorns starfish</name>
    <dbReference type="NCBI Taxonomy" id="133434"/>
    <lineage>
        <taxon>Eukaryota</taxon>
        <taxon>Metazoa</taxon>
        <taxon>Echinodermata</taxon>
        <taxon>Eleutherozoa</taxon>
        <taxon>Asterozoa</taxon>
        <taxon>Asteroidea</taxon>
        <taxon>Valvatacea</taxon>
        <taxon>Valvatida</taxon>
        <taxon>Acanthasteridae</taxon>
        <taxon>Acanthaster</taxon>
    </lineage>
</organism>
<feature type="compositionally biased region" description="Basic and acidic residues" evidence="16">
    <location>
        <begin position="814"/>
        <end position="828"/>
    </location>
</feature>
<feature type="domain" description="Cyclic nucleotide-binding" evidence="18">
    <location>
        <begin position="577"/>
        <end position="654"/>
    </location>
</feature>
<evidence type="ECO:0000256" key="9">
    <source>
        <dbReference type="ARBA" id="ARBA00022958"/>
    </source>
</evidence>
<dbReference type="GeneID" id="110978196"/>
<keyword evidence="7" id="KW-0112">Calmodulin-binding</keyword>
<keyword evidence="12 17" id="KW-0472">Membrane</keyword>
<feature type="region of interest" description="Disordered" evidence="16">
    <location>
        <begin position="747"/>
        <end position="840"/>
    </location>
</feature>
<dbReference type="KEGG" id="aplc:110978196"/>
<dbReference type="OMA" id="HEMISNV"/>
<feature type="compositionally biased region" description="Low complexity" evidence="16">
    <location>
        <begin position="932"/>
        <end position="948"/>
    </location>
</feature>
<dbReference type="GO" id="GO:0008076">
    <property type="term" value="C:voltage-gated potassium channel complex"/>
    <property type="evidence" value="ECO:0007669"/>
    <property type="project" value="TreeGrafter"/>
</dbReference>
<evidence type="ECO:0000256" key="6">
    <source>
        <dbReference type="ARBA" id="ARBA00022826"/>
    </source>
</evidence>
<dbReference type="PANTHER" id="PTHR10217">
    <property type="entry name" value="VOLTAGE AND LIGAND GATED POTASSIUM CHANNEL"/>
    <property type="match status" value="1"/>
</dbReference>
<dbReference type="PRINTS" id="PR01463">
    <property type="entry name" value="EAGCHANLFMLY"/>
</dbReference>
<dbReference type="InterPro" id="IPR001610">
    <property type="entry name" value="PAC"/>
</dbReference>
<dbReference type="CDD" id="cd00038">
    <property type="entry name" value="CAP_ED"/>
    <property type="match status" value="1"/>
</dbReference>
<evidence type="ECO:0000256" key="1">
    <source>
        <dbReference type="ARBA" id="ARBA00004141"/>
    </source>
</evidence>
<dbReference type="Pfam" id="PF00027">
    <property type="entry name" value="cNMP_binding"/>
    <property type="match status" value="1"/>
</dbReference>
<dbReference type="InterPro" id="IPR005821">
    <property type="entry name" value="Ion_trans_dom"/>
</dbReference>
<dbReference type="Pfam" id="PF13426">
    <property type="entry name" value="PAS_9"/>
    <property type="match status" value="1"/>
</dbReference>
<dbReference type="SUPFAM" id="SSF81324">
    <property type="entry name" value="Voltage-gated potassium channels"/>
    <property type="match status" value="1"/>
</dbReference>
<dbReference type="SUPFAM" id="SSF55785">
    <property type="entry name" value="PYP-like sensor domain (PAS domain)"/>
    <property type="match status" value="1"/>
</dbReference>
<dbReference type="PROSITE" id="PS50113">
    <property type="entry name" value="PAC"/>
    <property type="match status" value="1"/>
</dbReference>
<feature type="region of interest" description="Disordered" evidence="16">
    <location>
        <begin position="718"/>
        <end position="737"/>
    </location>
</feature>
<dbReference type="InterPro" id="IPR000014">
    <property type="entry name" value="PAS"/>
</dbReference>
<feature type="transmembrane region" description="Helical" evidence="17">
    <location>
        <begin position="354"/>
        <end position="378"/>
    </location>
</feature>
<feature type="transmembrane region" description="Helical" evidence="17">
    <location>
        <begin position="455"/>
        <end position="475"/>
    </location>
</feature>
<evidence type="ECO:0000256" key="15">
    <source>
        <dbReference type="ARBA" id="ARBA00034430"/>
    </source>
</evidence>
<dbReference type="CDD" id="cd00130">
    <property type="entry name" value="PAS"/>
    <property type="match status" value="1"/>
</dbReference>
<dbReference type="FunFam" id="1.10.287.70:FF:000035">
    <property type="entry name" value="Potassium voltage-gated channel, subfamily H (Eag-related), member 1"/>
    <property type="match status" value="1"/>
</dbReference>
<dbReference type="PRINTS" id="PR01464">
    <property type="entry name" value="EAGCHANNEL"/>
</dbReference>
<proteinExistence type="predicted"/>
<dbReference type="InterPro" id="IPR014710">
    <property type="entry name" value="RmlC-like_jellyroll"/>
</dbReference>
<keyword evidence="20" id="KW-1185">Reference proteome</keyword>
<dbReference type="NCBIfam" id="TIGR00229">
    <property type="entry name" value="sensory_box"/>
    <property type="match status" value="1"/>
</dbReference>
<dbReference type="GO" id="GO:0005516">
    <property type="term" value="F:calmodulin binding"/>
    <property type="evidence" value="ECO:0007669"/>
    <property type="project" value="UniProtKB-KW"/>
</dbReference>
<dbReference type="SMART" id="SM00086">
    <property type="entry name" value="PAC"/>
    <property type="match status" value="1"/>
</dbReference>
<dbReference type="Gene3D" id="1.10.287.70">
    <property type="match status" value="1"/>
</dbReference>
<evidence type="ECO:0000256" key="8">
    <source>
        <dbReference type="ARBA" id="ARBA00022882"/>
    </source>
</evidence>
<evidence type="ECO:0000256" key="3">
    <source>
        <dbReference type="ARBA" id="ARBA00022538"/>
    </source>
</evidence>
<name>A0A8B7Y650_ACAPL</name>
<evidence type="ECO:0000313" key="21">
    <source>
        <dbReference type="RefSeq" id="XP_022088678.1"/>
    </source>
</evidence>
<dbReference type="FunFam" id="1.10.1200.260:FF:000003">
    <property type="entry name" value="Potassium voltage-gated channel subfamily H member 1"/>
    <property type="match status" value="1"/>
</dbReference>
<evidence type="ECO:0000256" key="17">
    <source>
        <dbReference type="SAM" id="Phobius"/>
    </source>
</evidence>
<evidence type="ECO:0000313" key="20">
    <source>
        <dbReference type="Proteomes" id="UP000694845"/>
    </source>
</evidence>
<dbReference type="Gene3D" id="2.60.120.10">
    <property type="entry name" value="Jelly Rolls"/>
    <property type="match status" value="1"/>
</dbReference>
<keyword evidence="5 17" id="KW-0812">Transmembrane</keyword>
<dbReference type="SMART" id="SM00100">
    <property type="entry name" value="cNMP"/>
    <property type="match status" value="1"/>
</dbReference>
<dbReference type="InterPro" id="IPR000595">
    <property type="entry name" value="cNMP-bd_dom"/>
</dbReference>
<evidence type="ECO:0000256" key="16">
    <source>
        <dbReference type="SAM" id="MobiDB-lite"/>
    </source>
</evidence>
<dbReference type="InterPro" id="IPR035965">
    <property type="entry name" value="PAS-like_dom_sf"/>
</dbReference>
<keyword evidence="6" id="KW-0631">Potassium channel</keyword>